<dbReference type="InterPro" id="IPR041588">
    <property type="entry name" value="Integrase_H2C2"/>
</dbReference>
<proteinExistence type="predicted"/>
<protein>
    <recommendedName>
        <fullName evidence="1">C2H2-type domain-containing protein</fullName>
    </recommendedName>
</protein>
<keyword evidence="3" id="KW-1185">Reference proteome</keyword>
<dbReference type="InterPro" id="IPR050951">
    <property type="entry name" value="Retrovirus_Pol_polyprotein"/>
</dbReference>
<dbReference type="Pfam" id="PF17921">
    <property type="entry name" value="Integrase_H2C2"/>
    <property type="match status" value="1"/>
</dbReference>
<reference evidence="2" key="1">
    <citation type="submission" date="2021-03" db="EMBL/GenBank/DDBJ databases">
        <title>Draft genome sequence of rust myrtle Austropuccinia psidii MF-1, a brazilian biotype.</title>
        <authorList>
            <person name="Quecine M.C."/>
            <person name="Pachon D.M.R."/>
            <person name="Bonatelli M.L."/>
            <person name="Correr F.H."/>
            <person name="Franceschini L.M."/>
            <person name="Leite T.F."/>
            <person name="Margarido G.R.A."/>
            <person name="Almeida C.A."/>
            <person name="Ferrarezi J.A."/>
            <person name="Labate C.A."/>
        </authorList>
    </citation>
    <scope>NUCLEOTIDE SEQUENCE</scope>
    <source>
        <strain evidence="2">MF-1</strain>
    </source>
</reference>
<dbReference type="Gene3D" id="1.10.340.70">
    <property type="match status" value="1"/>
</dbReference>
<evidence type="ECO:0000259" key="1">
    <source>
        <dbReference type="PROSITE" id="PS00028"/>
    </source>
</evidence>
<dbReference type="EMBL" id="AVOT02029305">
    <property type="protein sequence ID" value="MBW0522076.1"/>
    <property type="molecule type" value="Genomic_DNA"/>
</dbReference>
<feature type="domain" description="C2H2-type" evidence="1">
    <location>
        <begin position="116"/>
        <end position="140"/>
    </location>
</feature>
<comment type="caution">
    <text evidence="2">The sequence shown here is derived from an EMBL/GenBank/DDBJ whole genome shotgun (WGS) entry which is preliminary data.</text>
</comment>
<dbReference type="Proteomes" id="UP000765509">
    <property type="component" value="Unassembled WGS sequence"/>
</dbReference>
<evidence type="ECO:0000313" key="2">
    <source>
        <dbReference type="EMBL" id="MBW0522076.1"/>
    </source>
</evidence>
<organism evidence="2 3">
    <name type="scientific">Austropuccinia psidii MF-1</name>
    <dbReference type="NCBI Taxonomy" id="1389203"/>
    <lineage>
        <taxon>Eukaryota</taxon>
        <taxon>Fungi</taxon>
        <taxon>Dikarya</taxon>
        <taxon>Basidiomycota</taxon>
        <taxon>Pucciniomycotina</taxon>
        <taxon>Pucciniomycetes</taxon>
        <taxon>Pucciniales</taxon>
        <taxon>Sphaerophragmiaceae</taxon>
        <taxon>Austropuccinia</taxon>
    </lineage>
</organism>
<dbReference type="AlphaFoldDB" id="A0A9Q3EGU3"/>
<evidence type="ECO:0000313" key="3">
    <source>
        <dbReference type="Proteomes" id="UP000765509"/>
    </source>
</evidence>
<gene>
    <name evidence="2" type="ORF">O181_061791</name>
</gene>
<dbReference type="OrthoDB" id="2273864at2759"/>
<dbReference type="PROSITE" id="PS00028">
    <property type="entry name" value="ZINC_FINGER_C2H2_1"/>
    <property type="match status" value="1"/>
</dbReference>
<name>A0A9Q3EGU3_9BASI</name>
<accession>A0A9Q3EGU3</accession>
<dbReference type="PANTHER" id="PTHR37984:SF15">
    <property type="entry name" value="INTEGRASE CATALYTIC DOMAIN-CONTAINING PROTEIN"/>
    <property type="match status" value="1"/>
</dbReference>
<sequence>MTIVHKGGNIHKNADGLSIWALTNTTDNPAYFPKNSEPQISIEGNNITDVGTKFFEGVRESHKEDNNNDILNYLLDKDCKDKDLADSLDDIWKISHDNGRFHLFDAILYHGSKHTCGIVLCSRLLINTILLEFHEKIYSHNFSEDRKMKGIKIRSWWPSWRKYVIEYCNSCDRCQKANKATGELFGLIIHIQEPYTPSEVVCMDLVTTLLPGGNKDYNACIVTVDRYRKTPIFLPCHKDDTSI</sequence>
<dbReference type="InterPro" id="IPR013087">
    <property type="entry name" value="Znf_C2H2_type"/>
</dbReference>
<dbReference type="PANTHER" id="PTHR37984">
    <property type="entry name" value="PROTEIN CBG26694"/>
    <property type="match status" value="1"/>
</dbReference>